<protein>
    <submittedName>
        <fullName evidence="1">HK97 family phage portal protein</fullName>
    </submittedName>
</protein>
<gene>
    <name evidence="1" type="ORF">FHR90_003436</name>
</gene>
<dbReference type="Pfam" id="PF04860">
    <property type="entry name" value="Phage_portal"/>
    <property type="match status" value="1"/>
</dbReference>
<reference evidence="1 2" key="1">
    <citation type="submission" date="2020-08" db="EMBL/GenBank/DDBJ databases">
        <title>Genomic Encyclopedia of Type Strains, Phase III (KMG-III): the genomes of soil and plant-associated and newly described type strains.</title>
        <authorList>
            <person name="Whitman W."/>
        </authorList>
    </citation>
    <scope>NUCLEOTIDE SEQUENCE [LARGE SCALE GENOMIC DNA]</scope>
    <source>
        <strain evidence="1 2">CECT 8088</strain>
    </source>
</reference>
<dbReference type="AlphaFoldDB" id="A0A839V407"/>
<name>A0A839V407_9PROT</name>
<evidence type="ECO:0000313" key="1">
    <source>
        <dbReference type="EMBL" id="MBB3175575.1"/>
    </source>
</evidence>
<sequence>MTWPAFARQIVADVLLRGNALAMIQTDGRGAVSALVPVPFGWLSPQVIDGAGRARLVFDCAVNTPAARLAGVPARMLADDCLHVRARSDDGVLGRSVLSRAGGVVHRALGADETASAMSDAGWHGQAYLTADGRIDADTVDRLRGQFQQAFGGGRSAGQMPILGNGLTIKSLSLNPEQLQLLATREFGVAEICRLFGIPEPLMQTGARVPADPTPWLALFAQTALAPIVCEI</sequence>
<evidence type="ECO:0000313" key="2">
    <source>
        <dbReference type="Proteomes" id="UP000557688"/>
    </source>
</evidence>
<dbReference type="RefSeq" id="WP_183275550.1">
    <property type="nucleotide sequence ID" value="NZ_JACHXV010000048.1"/>
</dbReference>
<dbReference type="Proteomes" id="UP000557688">
    <property type="component" value="Unassembled WGS sequence"/>
</dbReference>
<dbReference type="EMBL" id="JACHXV010000048">
    <property type="protein sequence ID" value="MBB3175575.1"/>
    <property type="molecule type" value="Genomic_DNA"/>
</dbReference>
<comment type="caution">
    <text evidence="1">The sequence shown here is derived from an EMBL/GenBank/DDBJ whole genome shotgun (WGS) entry which is preliminary data.</text>
</comment>
<proteinExistence type="predicted"/>
<keyword evidence="2" id="KW-1185">Reference proteome</keyword>
<dbReference type="InterPro" id="IPR006944">
    <property type="entry name" value="Phage/GTA_portal"/>
</dbReference>
<accession>A0A839V407</accession>
<organism evidence="1 2">
    <name type="scientific">Endobacter medicaginis</name>
    <dbReference type="NCBI Taxonomy" id="1181271"/>
    <lineage>
        <taxon>Bacteria</taxon>
        <taxon>Pseudomonadati</taxon>
        <taxon>Pseudomonadota</taxon>
        <taxon>Alphaproteobacteria</taxon>
        <taxon>Acetobacterales</taxon>
        <taxon>Acetobacteraceae</taxon>
        <taxon>Endobacter</taxon>
    </lineage>
</organism>